<evidence type="ECO:0000256" key="10">
    <source>
        <dbReference type="ARBA" id="ARBA00023004"/>
    </source>
</evidence>
<dbReference type="PRINTS" id="PR00410">
    <property type="entry name" value="PHEHYDRXLASE"/>
</dbReference>
<dbReference type="GO" id="GO:0016020">
    <property type="term" value="C:membrane"/>
    <property type="evidence" value="ECO:0007669"/>
    <property type="project" value="UniProtKB-SubCell"/>
</dbReference>
<evidence type="ECO:0000313" key="15">
    <source>
        <dbReference type="EMBL" id="MBS0125562.1"/>
    </source>
</evidence>
<protein>
    <submittedName>
        <fullName evidence="15">Ferredoxin reductase family protein</fullName>
    </submittedName>
</protein>
<dbReference type="PANTHER" id="PTHR47354:SF6">
    <property type="entry name" value="NADH OXIDOREDUCTASE HCR"/>
    <property type="match status" value="1"/>
</dbReference>
<reference evidence="15" key="1">
    <citation type="submission" date="2021-04" db="EMBL/GenBank/DDBJ databases">
        <authorList>
            <person name="Yoon J."/>
        </authorList>
    </citation>
    <scope>NUCLEOTIDE SEQUENCE</scope>
    <source>
        <strain evidence="15">KMU-90</strain>
    </source>
</reference>
<evidence type="ECO:0000256" key="4">
    <source>
        <dbReference type="ARBA" id="ARBA00022692"/>
    </source>
</evidence>
<keyword evidence="4 13" id="KW-0812">Transmembrane</keyword>
<organism evidence="15 16">
    <name type="scientific">Thetidibacter halocola</name>
    <dbReference type="NCBI Taxonomy" id="2827239"/>
    <lineage>
        <taxon>Bacteria</taxon>
        <taxon>Pseudomonadati</taxon>
        <taxon>Pseudomonadota</taxon>
        <taxon>Alphaproteobacteria</taxon>
        <taxon>Rhodobacterales</taxon>
        <taxon>Roseobacteraceae</taxon>
        <taxon>Thetidibacter</taxon>
    </lineage>
</organism>
<evidence type="ECO:0000256" key="1">
    <source>
        <dbReference type="ARBA" id="ARBA00001974"/>
    </source>
</evidence>
<feature type="transmembrane region" description="Helical" evidence="13">
    <location>
        <begin position="37"/>
        <end position="54"/>
    </location>
</feature>
<dbReference type="RefSeq" id="WP_212537528.1">
    <property type="nucleotide sequence ID" value="NZ_JAGTUU010000006.1"/>
</dbReference>
<dbReference type="Gene3D" id="2.40.30.10">
    <property type="entry name" value="Translation factors"/>
    <property type="match status" value="1"/>
</dbReference>
<evidence type="ECO:0000313" key="16">
    <source>
        <dbReference type="Proteomes" id="UP000681356"/>
    </source>
</evidence>
<feature type="domain" description="FAD-binding FR-type" evidence="14">
    <location>
        <begin position="206"/>
        <end position="307"/>
    </location>
</feature>
<dbReference type="SUPFAM" id="SSF52343">
    <property type="entry name" value="Ferredoxin reductase-like, C-terminal NADP-linked domain"/>
    <property type="match status" value="1"/>
</dbReference>
<dbReference type="Gene3D" id="3.40.50.80">
    <property type="entry name" value="Nucleotide-binding domain of ferredoxin-NADP reductase (FNR) module"/>
    <property type="match status" value="1"/>
</dbReference>
<keyword evidence="16" id="KW-1185">Reference proteome</keyword>
<evidence type="ECO:0000256" key="7">
    <source>
        <dbReference type="ARBA" id="ARBA00022827"/>
    </source>
</evidence>
<dbReference type="GO" id="GO:0051537">
    <property type="term" value="F:2 iron, 2 sulfur cluster binding"/>
    <property type="evidence" value="ECO:0007669"/>
    <property type="project" value="UniProtKB-KW"/>
</dbReference>
<comment type="subcellular location">
    <subcellularLocation>
        <location evidence="2">Membrane</location>
        <topology evidence="2">Multi-pass membrane protein</topology>
    </subcellularLocation>
</comment>
<evidence type="ECO:0000256" key="9">
    <source>
        <dbReference type="ARBA" id="ARBA00023002"/>
    </source>
</evidence>
<dbReference type="SUPFAM" id="SSF63380">
    <property type="entry name" value="Riboflavin synthase domain-like"/>
    <property type="match status" value="1"/>
</dbReference>
<feature type="transmembrane region" description="Helical" evidence="13">
    <location>
        <begin position="120"/>
        <end position="139"/>
    </location>
</feature>
<keyword evidence="6" id="KW-0479">Metal-binding</keyword>
<comment type="caution">
    <text evidence="15">The sequence shown here is derived from an EMBL/GenBank/DDBJ whole genome shotgun (WGS) entry which is preliminary data.</text>
</comment>
<keyword evidence="8 13" id="KW-1133">Transmembrane helix</keyword>
<evidence type="ECO:0000256" key="5">
    <source>
        <dbReference type="ARBA" id="ARBA00022714"/>
    </source>
</evidence>
<keyword evidence="5" id="KW-0001">2Fe-2S</keyword>
<feature type="transmembrane region" description="Helical" evidence="13">
    <location>
        <begin position="151"/>
        <end position="169"/>
    </location>
</feature>
<keyword evidence="12 13" id="KW-0472">Membrane</keyword>
<dbReference type="GO" id="GO:0046872">
    <property type="term" value="F:metal ion binding"/>
    <property type="evidence" value="ECO:0007669"/>
    <property type="project" value="UniProtKB-KW"/>
</dbReference>
<name>A0A8J7WEZ2_9RHOB</name>
<dbReference type="Pfam" id="PF01794">
    <property type="entry name" value="Ferric_reduct"/>
    <property type="match status" value="1"/>
</dbReference>
<evidence type="ECO:0000256" key="2">
    <source>
        <dbReference type="ARBA" id="ARBA00004141"/>
    </source>
</evidence>
<keyword evidence="3" id="KW-0285">Flavoprotein</keyword>
<dbReference type="InterPro" id="IPR050415">
    <property type="entry name" value="MRET"/>
</dbReference>
<accession>A0A8J7WEZ2</accession>
<comment type="cofactor">
    <cofactor evidence="1">
        <name>FAD</name>
        <dbReference type="ChEBI" id="CHEBI:57692"/>
    </cofactor>
</comment>
<dbReference type="GO" id="GO:0016491">
    <property type="term" value="F:oxidoreductase activity"/>
    <property type="evidence" value="ECO:0007669"/>
    <property type="project" value="UniProtKB-KW"/>
</dbReference>
<keyword evidence="11" id="KW-0411">Iron-sulfur</keyword>
<dbReference type="InterPro" id="IPR001433">
    <property type="entry name" value="OxRdtase_FAD/NAD-bd"/>
</dbReference>
<evidence type="ECO:0000256" key="6">
    <source>
        <dbReference type="ARBA" id="ARBA00022723"/>
    </source>
</evidence>
<keyword evidence="9" id="KW-0560">Oxidoreductase</keyword>
<evidence type="ECO:0000256" key="11">
    <source>
        <dbReference type="ARBA" id="ARBA00023014"/>
    </source>
</evidence>
<evidence type="ECO:0000256" key="13">
    <source>
        <dbReference type="SAM" id="Phobius"/>
    </source>
</evidence>
<evidence type="ECO:0000259" key="14">
    <source>
        <dbReference type="PROSITE" id="PS51384"/>
    </source>
</evidence>
<dbReference type="AlphaFoldDB" id="A0A8J7WEZ2"/>
<proteinExistence type="predicted"/>
<sequence>MPAILLIVLYLGLVCAPLGLAMWQDQPALSLRDALAAGAGMAGLAILQVEFLLSGRFRVISGRIGMDVTMRLHQLLARAASVLILLHPFLYHGPQGLSRGRGPGPGPGANAALDYSWASLWPGLAAWLLLGAVMVMALGRDGLFRHERWRLMHGTMALAMAGLGVLHATRAGRFSSDPVLAGYWWAMLGVATLSLCWVYAVKPMMKRARPWRVAAVTPLAERTWELRLSPEGHSGLRYKPGHFAWISVGHSALSLDENPFSIASSPSDGPDLRFVIKELGDFTNRLGAVKPGTPAYVDAPFGSLTLDGHGDAAGVALIAGGVGIAPMLSHLRALDAAGDPRPRLLIHANRLASQMVCDDELQAMTQHGPLRVVHVLSEPSDGWTGETGFVTPDLLRRHLDTDALKTWVFVLCGPPPMLESVEPALLAMGVPHRNILLEQFSYD</sequence>
<dbReference type="CDD" id="cd06198">
    <property type="entry name" value="FNR_like_3"/>
    <property type="match status" value="1"/>
</dbReference>
<keyword evidence="10" id="KW-0408">Iron</keyword>
<evidence type="ECO:0000256" key="8">
    <source>
        <dbReference type="ARBA" id="ARBA00022989"/>
    </source>
</evidence>
<evidence type="ECO:0000256" key="12">
    <source>
        <dbReference type="ARBA" id="ARBA00023136"/>
    </source>
</evidence>
<dbReference type="InterPro" id="IPR017927">
    <property type="entry name" value="FAD-bd_FR_type"/>
</dbReference>
<dbReference type="PANTHER" id="PTHR47354">
    <property type="entry name" value="NADH OXIDOREDUCTASE HCR"/>
    <property type="match status" value="1"/>
</dbReference>
<keyword evidence="7" id="KW-0274">FAD</keyword>
<dbReference type="InterPro" id="IPR017938">
    <property type="entry name" value="Riboflavin_synthase-like_b-brl"/>
</dbReference>
<dbReference type="Pfam" id="PF08022">
    <property type="entry name" value="FAD_binding_8"/>
    <property type="match status" value="1"/>
</dbReference>
<feature type="transmembrane region" description="Helical" evidence="13">
    <location>
        <begin position="181"/>
        <end position="201"/>
    </location>
</feature>
<evidence type="ECO:0000256" key="3">
    <source>
        <dbReference type="ARBA" id="ARBA00022630"/>
    </source>
</evidence>
<dbReference type="InterPro" id="IPR013112">
    <property type="entry name" value="FAD-bd_8"/>
</dbReference>
<feature type="transmembrane region" description="Helical" evidence="13">
    <location>
        <begin position="75"/>
        <end position="93"/>
    </location>
</feature>
<dbReference type="PROSITE" id="PS51384">
    <property type="entry name" value="FAD_FR"/>
    <property type="match status" value="1"/>
</dbReference>
<dbReference type="InterPro" id="IPR013130">
    <property type="entry name" value="Fe3_Rdtase_TM_dom"/>
</dbReference>
<dbReference type="InterPro" id="IPR039261">
    <property type="entry name" value="FNR_nucleotide-bd"/>
</dbReference>
<dbReference type="EMBL" id="JAGTUU010000006">
    <property type="protein sequence ID" value="MBS0125562.1"/>
    <property type="molecule type" value="Genomic_DNA"/>
</dbReference>
<gene>
    <name evidence="15" type="ORF">KB874_15860</name>
</gene>
<dbReference type="Pfam" id="PF00175">
    <property type="entry name" value="NAD_binding_1"/>
    <property type="match status" value="1"/>
</dbReference>
<dbReference type="Proteomes" id="UP000681356">
    <property type="component" value="Unassembled WGS sequence"/>
</dbReference>